<dbReference type="RefSeq" id="WP_083223109.1">
    <property type="nucleotide sequence ID" value="NZ_FLYE01000045.1"/>
</dbReference>
<dbReference type="InterPro" id="IPR013785">
    <property type="entry name" value="Aldolase_TIM"/>
</dbReference>
<dbReference type="InterPro" id="IPR007197">
    <property type="entry name" value="rSAM"/>
</dbReference>
<keyword evidence="6 14" id="KW-0963">Cytoplasm</keyword>
<dbReference type="InterPro" id="IPR058240">
    <property type="entry name" value="rSAM_sf"/>
</dbReference>
<evidence type="ECO:0000313" key="18">
    <source>
        <dbReference type="EMBL" id="SCA57664.1"/>
    </source>
</evidence>
<dbReference type="SFLD" id="SFLDG01065">
    <property type="entry name" value="anaerobic_coproporphyrinogen-I"/>
    <property type="match status" value="1"/>
</dbReference>
<dbReference type="Pfam" id="PF04055">
    <property type="entry name" value="Radical_SAM"/>
    <property type="match status" value="1"/>
</dbReference>
<feature type="binding site" evidence="16">
    <location>
        <position position="66"/>
    </location>
    <ligand>
        <name>[4Fe-4S] cluster</name>
        <dbReference type="ChEBI" id="CHEBI:49883"/>
        <note>4Fe-4S-S-AdoMet</note>
    </ligand>
</feature>
<dbReference type="SFLD" id="SFLDG01082">
    <property type="entry name" value="B12-binding_domain_containing"/>
    <property type="match status" value="1"/>
</dbReference>
<feature type="domain" description="Radical SAM core" evidence="17">
    <location>
        <begin position="44"/>
        <end position="278"/>
    </location>
</feature>
<evidence type="ECO:0000256" key="15">
    <source>
        <dbReference type="PIRSR" id="PIRSR000167-1"/>
    </source>
</evidence>
<dbReference type="SMART" id="SM00729">
    <property type="entry name" value="Elp3"/>
    <property type="match status" value="1"/>
</dbReference>
<feature type="binding site" evidence="15">
    <location>
        <position position="110"/>
    </location>
    <ligand>
        <name>S-adenosyl-L-methionine</name>
        <dbReference type="ChEBI" id="CHEBI:59789"/>
        <label>1</label>
    </ligand>
</feature>
<feature type="binding site" evidence="16">
    <location>
        <position position="59"/>
    </location>
    <ligand>
        <name>[4Fe-4S] cluster</name>
        <dbReference type="ChEBI" id="CHEBI:49883"/>
        <note>4Fe-4S-S-AdoMet</note>
    </ligand>
</feature>
<dbReference type="STRING" id="1867952.MTBPR1_60177"/>
<evidence type="ECO:0000256" key="10">
    <source>
        <dbReference type="ARBA" id="ARBA00023004"/>
    </source>
</evidence>
<dbReference type="InterPro" id="IPR004558">
    <property type="entry name" value="Coprogen_oxidase_HemN"/>
</dbReference>
<dbReference type="NCBIfam" id="TIGR00538">
    <property type="entry name" value="hemN"/>
    <property type="match status" value="1"/>
</dbReference>
<dbReference type="OrthoDB" id="9808022at2"/>
<keyword evidence="10 14" id="KW-0408">Iron</keyword>
<dbReference type="Gene3D" id="3.20.20.70">
    <property type="entry name" value="Aldolase class I"/>
    <property type="match status" value="1"/>
</dbReference>
<organism evidence="18 19">
    <name type="scientific">Candidatus Terasakiella magnetica</name>
    <dbReference type="NCBI Taxonomy" id="1867952"/>
    <lineage>
        <taxon>Bacteria</taxon>
        <taxon>Pseudomonadati</taxon>
        <taxon>Pseudomonadota</taxon>
        <taxon>Alphaproteobacteria</taxon>
        <taxon>Rhodospirillales</taxon>
        <taxon>Terasakiellaceae</taxon>
        <taxon>Terasakiella</taxon>
    </lineage>
</organism>
<gene>
    <name evidence="18" type="primary">hemN</name>
    <name evidence="18" type="ORF">MTBPR1_60177</name>
</gene>
<evidence type="ECO:0000313" key="19">
    <source>
        <dbReference type="Proteomes" id="UP000231658"/>
    </source>
</evidence>
<evidence type="ECO:0000256" key="8">
    <source>
        <dbReference type="ARBA" id="ARBA00022723"/>
    </source>
</evidence>
<dbReference type="PIRSF" id="PIRSF000167">
    <property type="entry name" value="HemN"/>
    <property type="match status" value="1"/>
</dbReference>
<feature type="binding site" evidence="15">
    <location>
        <begin position="65"/>
        <end position="67"/>
    </location>
    <ligand>
        <name>S-adenosyl-L-methionine</name>
        <dbReference type="ChEBI" id="CHEBI:59789"/>
        <label>2</label>
    </ligand>
</feature>
<evidence type="ECO:0000256" key="6">
    <source>
        <dbReference type="ARBA" id="ARBA00022490"/>
    </source>
</evidence>
<dbReference type="Proteomes" id="UP000231658">
    <property type="component" value="Unassembled WGS sequence"/>
</dbReference>
<name>A0A1C3RK54_9PROT</name>
<evidence type="ECO:0000256" key="1">
    <source>
        <dbReference type="ARBA" id="ARBA00004496"/>
    </source>
</evidence>
<dbReference type="CDD" id="cd01335">
    <property type="entry name" value="Radical_SAM"/>
    <property type="match status" value="1"/>
</dbReference>
<dbReference type="PANTHER" id="PTHR13932">
    <property type="entry name" value="COPROPORPHYRINIGEN III OXIDASE"/>
    <property type="match status" value="1"/>
</dbReference>
<keyword evidence="5 14" id="KW-0004">4Fe-4S</keyword>
<comment type="cofactor">
    <cofactor evidence="14 16">
        <name>[4Fe-4S] cluster</name>
        <dbReference type="ChEBI" id="CHEBI:49883"/>
    </cofactor>
    <text evidence="14 16">Binds 1 [4Fe-4S] cluster. The cluster is coordinated with 3 cysteines and an exchangeable S-adenosyl-L-methionine.</text>
</comment>
<comment type="catalytic activity">
    <reaction evidence="13 14">
        <text>coproporphyrinogen III + 2 S-adenosyl-L-methionine = protoporphyrinogen IX + 2 5'-deoxyadenosine + 2 L-methionine + 2 CO2</text>
        <dbReference type="Rhea" id="RHEA:15425"/>
        <dbReference type="ChEBI" id="CHEBI:16526"/>
        <dbReference type="ChEBI" id="CHEBI:17319"/>
        <dbReference type="ChEBI" id="CHEBI:57307"/>
        <dbReference type="ChEBI" id="CHEBI:57309"/>
        <dbReference type="ChEBI" id="CHEBI:57844"/>
        <dbReference type="ChEBI" id="CHEBI:59789"/>
        <dbReference type="EC" id="1.3.98.3"/>
    </reaction>
</comment>
<dbReference type="PROSITE" id="PS51918">
    <property type="entry name" value="RADICAL_SAM"/>
    <property type="match status" value="1"/>
</dbReference>
<evidence type="ECO:0000256" key="11">
    <source>
        <dbReference type="ARBA" id="ARBA00023014"/>
    </source>
</evidence>
<comment type="similarity">
    <text evidence="3 14">Belongs to the anaerobic coproporphyrinogen-III oxidase family.</text>
</comment>
<dbReference type="AlphaFoldDB" id="A0A1C3RK54"/>
<dbReference type="UniPathway" id="UPA00251">
    <property type="reaction ID" value="UER00323"/>
</dbReference>
<feature type="binding site" evidence="15">
    <location>
        <position position="207"/>
    </location>
    <ligand>
        <name>S-adenosyl-L-methionine</name>
        <dbReference type="ChEBI" id="CHEBI:59789"/>
        <label>2</label>
    </ligand>
</feature>
<feature type="binding site" evidence="15">
    <location>
        <position position="182"/>
    </location>
    <ligand>
        <name>S-adenosyl-L-methionine</name>
        <dbReference type="ChEBI" id="CHEBI:59789"/>
        <label>2</label>
    </ligand>
</feature>
<evidence type="ECO:0000256" key="14">
    <source>
        <dbReference type="PIRNR" id="PIRNR000167"/>
    </source>
</evidence>
<accession>A0A1C3RK54</accession>
<evidence type="ECO:0000256" key="2">
    <source>
        <dbReference type="ARBA" id="ARBA00004785"/>
    </source>
</evidence>
<comment type="subunit">
    <text evidence="4">Monomer.</text>
</comment>
<dbReference type="InterPro" id="IPR034505">
    <property type="entry name" value="Coproporphyrinogen-III_oxidase"/>
</dbReference>
<evidence type="ECO:0000256" key="12">
    <source>
        <dbReference type="ARBA" id="ARBA00023244"/>
    </source>
</evidence>
<dbReference type="Gene3D" id="1.10.10.920">
    <property type="match status" value="1"/>
</dbReference>
<keyword evidence="11 14" id="KW-0411">Iron-sulfur</keyword>
<feature type="binding site" evidence="15">
    <location>
        <position position="327"/>
    </location>
    <ligand>
        <name>S-adenosyl-L-methionine</name>
        <dbReference type="ChEBI" id="CHEBI:59789"/>
        <label>1</label>
    </ligand>
</feature>
<dbReference type="GO" id="GO:0051539">
    <property type="term" value="F:4 iron, 4 sulfur cluster binding"/>
    <property type="evidence" value="ECO:0007669"/>
    <property type="project" value="UniProtKB-KW"/>
</dbReference>
<evidence type="ECO:0000256" key="9">
    <source>
        <dbReference type="ARBA" id="ARBA00023002"/>
    </source>
</evidence>
<feature type="binding site" evidence="15">
    <location>
        <position position="143"/>
    </location>
    <ligand>
        <name>S-adenosyl-L-methionine</name>
        <dbReference type="ChEBI" id="CHEBI:59789"/>
        <label>1</label>
    </ligand>
</feature>
<keyword evidence="12 14" id="KW-0627">Porphyrin biosynthesis</keyword>
<feature type="binding site" evidence="15">
    <location>
        <position position="241"/>
    </location>
    <ligand>
        <name>S-adenosyl-L-methionine</name>
        <dbReference type="ChEBI" id="CHEBI:59789"/>
        <label>2</label>
    </ligand>
</feature>
<evidence type="ECO:0000256" key="7">
    <source>
        <dbReference type="ARBA" id="ARBA00022691"/>
    </source>
</evidence>
<dbReference type="EMBL" id="FLYE01000045">
    <property type="protein sequence ID" value="SCA57664.1"/>
    <property type="molecule type" value="Genomic_DNA"/>
</dbReference>
<dbReference type="Pfam" id="PF06969">
    <property type="entry name" value="HemN_C"/>
    <property type="match status" value="1"/>
</dbReference>
<dbReference type="InterPro" id="IPR006638">
    <property type="entry name" value="Elp3/MiaA/NifB-like_rSAM"/>
</dbReference>
<dbReference type="PANTHER" id="PTHR13932:SF6">
    <property type="entry name" value="OXYGEN-INDEPENDENT COPROPORPHYRINOGEN III OXIDASE"/>
    <property type="match status" value="1"/>
</dbReference>
<evidence type="ECO:0000256" key="4">
    <source>
        <dbReference type="ARBA" id="ARBA00011245"/>
    </source>
</evidence>
<evidence type="ECO:0000256" key="3">
    <source>
        <dbReference type="ARBA" id="ARBA00005493"/>
    </source>
</evidence>
<keyword evidence="9 14" id="KW-0560">Oxidoreductase</keyword>
<dbReference type="GO" id="GO:0051989">
    <property type="term" value="F:coproporphyrinogen dehydrogenase activity"/>
    <property type="evidence" value="ECO:0007669"/>
    <property type="project" value="UniProtKB-EC"/>
</dbReference>
<dbReference type="GO" id="GO:0046872">
    <property type="term" value="F:metal ion binding"/>
    <property type="evidence" value="ECO:0007669"/>
    <property type="project" value="UniProtKB-KW"/>
</dbReference>
<keyword evidence="19" id="KW-1185">Reference proteome</keyword>
<dbReference type="SFLD" id="SFLDS00029">
    <property type="entry name" value="Radical_SAM"/>
    <property type="match status" value="1"/>
</dbReference>
<keyword evidence="8 14" id="KW-0479">Metal-binding</keyword>
<comment type="pathway">
    <text evidence="2 14">Porphyrin-containing compound metabolism; protoporphyrin-IX biosynthesis; protoporphyrinogen-IX from coproporphyrinogen-III (AdoMet route): step 1/1.</text>
</comment>
<feature type="binding site" evidence="15">
    <location>
        <position position="53"/>
    </location>
    <ligand>
        <name>S-adenosyl-L-methionine</name>
        <dbReference type="ChEBI" id="CHEBI:59789"/>
        <label>1</label>
    </ligand>
</feature>
<evidence type="ECO:0000259" key="17">
    <source>
        <dbReference type="PROSITE" id="PS51918"/>
    </source>
</evidence>
<dbReference type="GO" id="GO:0006782">
    <property type="term" value="P:protoporphyrinogen IX biosynthetic process"/>
    <property type="evidence" value="ECO:0007669"/>
    <property type="project" value="UniProtKB-UniPathway"/>
</dbReference>
<feature type="binding site" evidence="16">
    <location>
        <position position="63"/>
    </location>
    <ligand>
        <name>[4Fe-4S] cluster</name>
        <dbReference type="ChEBI" id="CHEBI:49883"/>
        <note>4Fe-4S-S-AdoMet</note>
    </ligand>
</feature>
<comment type="subcellular location">
    <subcellularLocation>
        <location evidence="1 14">Cytoplasm</location>
    </subcellularLocation>
</comment>
<feature type="binding site" evidence="15">
    <location>
        <position position="170"/>
    </location>
    <ligand>
        <name>S-adenosyl-L-methionine</name>
        <dbReference type="ChEBI" id="CHEBI:59789"/>
        <label>2</label>
    </ligand>
</feature>
<evidence type="ECO:0000256" key="5">
    <source>
        <dbReference type="ARBA" id="ARBA00022485"/>
    </source>
</evidence>
<protein>
    <recommendedName>
        <fullName evidence="14">Coproporphyrinogen-III oxidase</fullName>
        <ecNumber evidence="14">1.3.98.3</ecNumber>
    </recommendedName>
</protein>
<dbReference type="SUPFAM" id="SSF102114">
    <property type="entry name" value="Radical SAM enzymes"/>
    <property type="match status" value="1"/>
</dbReference>
<dbReference type="EC" id="1.3.98.3" evidence="14"/>
<dbReference type="InterPro" id="IPR010723">
    <property type="entry name" value="HemN_C"/>
</dbReference>
<evidence type="ECO:0000256" key="16">
    <source>
        <dbReference type="PIRSR" id="PIRSR000167-2"/>
    </source>
</evidence>
<dbReference type="GO" id="GO:0005737">
    <property type="term" value="C:cytoplasm"/>
    <property type="evidence" value="ECO:0007669"/>
    <property type="project" value="UniProtKB-SubCell"/>
</dbReference>
<proteinExistence type="inferred from homology"/>
<reference evidence="18 19" key="1">
    <citation type="submission" date="2016-07" db="EMBL/GenBank/DDBJ databases">
        <authorList>
            <person name="Lefevre C.T."/>
        </authorList>
    </citation>
    <scope>NUCLEOTIDE SEQUENCE [LARGE SCALE GENOMIC DNA]</scope>
    <source>
        <strain evidence="18">PR1</strain>
    </source>
</reference>
<keyword evidence="7 14" id="KW-0949">S-adenosyl-L-methionine</keyword>
<dbReference type="GO" id="GO:0004109">
    <property type="term" value="F:coproporphyrinogen oxidase activity"/>
    <property type="evidence" value="ECO:0007669"/>
    <property type="project" value="InterPro"/>
</dbReference>
<sequence>MSVSIAEKAEKYDLRVPRYTSYPTSPHFLETETDADYRQWLSNLDPKTGVSLYIHVPFCDSMCSFCGCYTKIVKRYDPVAEYLDYVHKEIDLLAAALPERMTAKHVHWGGGSPTMLKAEDWKSIIDKIKSLFNVDEKSELAVELDPRTATEEYVKAIAEAGINRASIGVQDFHEEVQVAINRVQPFETTKNVVEWLKKYGITSINFDLLYGLPFQTTERVLDMVDKAVSLDPKRFAVFGYAHVPWMKSHMKLIPEEALPNAMERWEQMDAAAQRLEEHGFVKVGLDHYARPDDEMTIAMNNKSLHRNFQGYTVDNNPVMLPLGASSIGQTPEGYVANVQPLRDYKRMIDAGTLPIGRTRGLTDEDILRRAVIEQIMCNMQVDLPAMCKEHGVDEDFFANEEERLKPMVEDEICTLENGVLTLPEEGRPLMRMVAATFDTYLQQGQKKHSRAV</sequence>
<evidence type="ECO:0000256" key="13">
    <source>
        <dbReference type="ARBA" id="ARBA00048321"/>
    </source>
</evidence>